<dbReference type="Proteomes" id="UP001151760">
    <property type="component" value="Unassembled WGS sequence"/>
</dbReference>
<gene>
    <name evidence="1" type="ORF">Tco_0893371</name>
</gene>
<organism evidence="1 2">
    <name type="scientific">Tanacetum coccineum</name>
    <dbReference type="NCBI Taxonomy" id="301880"/>
    <lineage>
        <taxon>Eukaryota</taxon>
        <taxon>Viridiplantae</taxon>
        <taxon>Streptophyta</taxon>
        <taxon>Embryophyta</taxon>
        <taxon>Tracheophyta</taxon>
        <taxon>Spermatophyta</taxon>
        <taxon>Magnoliopsida</taxon>
        <taxon>eudicotyledons</taxon>
        <taxon>Gunneridae</taxon>
        <taxon>Pentapetalae</taxon>
        <taxon>asterids</taxon>
        <taxon>campanulids</taxon>
        <taxon>Asterales</taxon>
        <taxon>Asteraceae</taxon>
        <taxon>Asteroideae</taxon>
        <taxon>Anthemideae</taxon>
        <taxon>Anthemidinae</taxon>
        <taxon>Tanacetum</taxon>
    </lineage>
</organism>
<accession>A0ABQ5CA56</accession>
<keyword evidence="2" id="KW-1185">Reference proteome</keyword>
<protein>
    <submittedName>
        <fullName evidence="1">Uncharacterized protein</fullName>
    </submittedName>
</protein>
<dbReference type="EMBL" id="BQNB010014055">
    <property type="protein sequence ID" value="GJT23434.1"/>
    <property type="molecule type" value="Genomic_DNA"/>
</dbReference>
<proteinExistence type="predicted"/>
<reference evidence="1" key="2">
    <citation type="submission" date="2022-01" db="EMBL/GenBank/DDBJ databases">
        <authorList>
            <person name="Yamashiro T."/>
            <person name="Shiraishi A."/>
            <person name="Satake H."/>
            <person name="Nakayama K."/>
        </authorList>
    </citation>
    <scope>NUCLEOTIDE SEQUENCE</scope>
</reference>
<reference evidence="1" key="1">
    <citation type="journal article" date="2022" name="Int. J. Mol. Sci.">
        <title>Draft Genome of Tanacetum Coccineum: Genomic Comparison of Closely Related Tanacetum-Family Plants.</title>
        <authorList>
            <person name="Yamashiro T."/>
            <person name="Shiraishi A."/>
            <person name="Nakayama K."/>
            <person name="Satake H."/>
        </authorList>
    </citation>
    <scope>NUCLEOTIDE SEQUENCE</scope>
</reference>
<comment type="caution">
    <text evidence="1">The sequence shown here is derived from an EMBL/GenBank/DDBJ whole genome shotgun (WGS) entry which is preliminary data.</text>
</comment>
<evidence type="ECO:0000313" key="2">
    <source>
        <dbReference type="Proteomes" id="UP001151760"/>
    </source>
</evidence>
<name>A0ABQ5CA56_9ASTR</name>
<sequence>MVSMYNSSCSSKRPPPLTNCISGLSAVKTWQQVLNKEFRIIISKKNVGGSSDVRRKGKRKMRLEEVQVFYHPKEESNKLLLYVQVVLIHDKTPDDYSTIPYTYSPLNPEWFKDLVIKDYANSTC</sequence>
<evidence type="ECO:0000313" key="1">
    <source>
        <dbReference type="EMBL" id="GJT23434.1"/>
    </source>
</evidence>